<dbReference type="InterPro" id="IPR001509">
    <property type="entry name" value="Epimerase_deHydtase"/>
</dbReference>
<dbReference type="GO" id="GO:0016780">
    <property type="term" value="F:phosphotransferase activity, for other substituted phosphate groups"/>
    <property type="evidence" value="ECO:0007669"/>
    <property type="project" value="TreeGrafter"/>
</dbReference>
<keyword evidence="3" id="KW-1133">Transmembrane helix</keyword>
<dbReference type="RefSeq" id="WP_108780921.1">
    <property type="nucleotide sequence ID" value="NZ_OMKW01000001.1"/>
</dbReference>
<accession>A0A2R8A7L1</accession>
<name>A0A2R8A7L1_9RHOB</name>
<dbReference type="Pfam" id="PF02397">
    <property type="entry name" value="Bac_transf"/>
    <property type="match status" value="1"/>
</dbReference>
<dbReference type="EC" id="2.7.8.40" evidence="6"/>
<keyword evidence="7" id="KW-1185">Reference proteome</keyword>
<dbReference type="GO" id="GO:0000271">
    <property type="term" value="P:polysaccharide biosynthetic process"/>
    <property type="evidence" value="ECO:0007669"/>
    <property type="project" value="UniProtKB-KW"/>
</dbReference>
<dbReference type="PANTHER" id="PTHR30576">
    <property type="entry name" value="COLANIC BIOSYNTHESIS UDP-GLUCOSE LIPID CARRIER TRANSFERASE"/>
    <property type="match status" value="1"/>
</dbReference>
<dbReference type="InterPro" id="IPR036291">
    <property type="entry name" value="NAD(P)-bd_dom_sf"/>
</dbReference>
<evidence type="ECO:0000256" key="3">
    <source>
        <dbReference type="SAM" id="Phobius"/>
    </source>
</evidence>
<comment type="similarity">
    <text evidence="1">Belongs to the bacterial sugar transferase family.</text>
</comment>
<keyword evidence="3" id="KW-0812">Transmembrane</keyword>
<dbReference type="EMBL" id="OMKW01000001">
    <property type="protein sequence ID" value="SPF28192.1"/>
    <property type="molecule type" value="Genomic_DNA"/>
</dbReference>
<dbReference type="AlphaFoldDB" id="A0A2R8A7L1"/>
<dbReference type="OrthoDB" id="9808602at2"/>
<dbReference type="Proteomes" id="UP000244932">
    <property type="component" value="Unassembled WGS sequence"/>
</dbReference>
<feature type="transmembrane region" description="Helical" evidence="3">
    <location>
        <begin position="215"/>
        <end position="236"/>
    </location>
</feature>
<dbReference type="Gene3D" id="3.40.50.720">
    <property type="entry name" value="NAD(P)-binding Rossmann-like Domain"/>
    <property type="match status" value="1"/>
</dbReference>
<sequence length="392" mass="42501">MKIIITGASGFIGRQLVPRLQAGGASLVLVGRDPERLKALFPELPTHDYNSLPTLEGDLLVHLAVLNNDQPGDEAAFDAINVALLADTLASAKAAQVTRFLQVSTIQALDEKRVDPYSVSKRKAQAILNAVDGIEVRTVFLPIVYGDHFSGKLAKLERLPRWLRPSALTVLSALKPAVHVDRLATHILSGGEGGILTDGQVQNPAYKTMRLMMDWGFALGVLIALWWMLLIVWAIVAISSPGPGLFVQQRVGKGGRNFPLYKFRTMTIGTKQAGTHEVSAASVTGVGHFLRRTKLDELPQIINILRGELSLIGPRPCLPVQTELVSERRARGVLDILPGISGLAQVEGIDMSEPIRLARRDADYVALRAILLDVRIAIATARGRGSGDHVNE</sequence>
<evidence type="ECO:0000256" key="2">
    <source>
        <dbReference type="ARBA" id="ARBA00023169"/>
    </source>
</evidence>
<gene>
    <name evidence="6" type="primary">tuaA</name>
    <name evidence="6" type="ORF">POI8812_00490</name>
</gene>
<feature type="domain" description="Bacterial sugar transferase" evidence="5">
    <location>
        <begin position="212"/>
        <end position="381"/>
    </location>
</feature>
<evidence type="ECO:0000313" key="6">
    <source>
        <dbReference type="EMBL" id="SPF28192.1"/>
    </source>
</evidence>
<organism evidence="6 7">
    <name type="scientific">Pontivivens insulae</name>
    <dbReference type="NCBI Taxonomy" id="1639689"/>
    <lineage>
        <taxon>Bacteria</taxon>
        <taxon>Pseudomonadati</taxon>
        <taxon>Pseudomonadota</taxon>
        <taxon>Alphaproteobacteria</taxon>
        <taxon>Rhodobacterales</taxon>
        <taxon>Paracoccaceae</taxon>
        <taxon>Pontivivens</taxon>
    </lineage>
</organism>
<proteinExistence type="inferred from homology"/>
<keyword evidence="3" id="KW-0472">Membrane</keyword>
<reference evidence="6 7" key="1">
    <citation type="submission" date="2018-03" db="EMBL/GenBank/DDBJ databases">
        <authorList>
            <person name="Keele B.F."/>
        </authorList>
    </citation>
    <scope>NUCLEOTIDE SEQUENCE [LARGE SCALE GENOMIC DNA]</scope>
    <source>
        <strain evidence="6 7">CeCT 8812</strain>
    </source>
</reference>
<dbReference type="Pfam" id="PF01370">
    <property type="entry name" value="Epimerase"/>
    <property type="match status" value="1"/>
</dbReference>
<protein>
    <submittedName>
        <fullName evidence="6">Undecaprenyl-phosphate N-acetylgalactosaminyl 1-phosphate transferase</fullName>
        <ecNumber evidence="6">2.7.8.40</ecNumber>
    </submittedName>
</protein>
<evidence type="ECO:0000259" key="4">
    <source>
        <dbReference type="Pfam" id="PF01370"/>
    </source>
</evidence>
<evidence type="ECO:0000313" key="7">
    <source>
        <dbReference type="Proteomes" id="UP000244932"/>
    </source>
</evidence>
<keyword evidence="2" id="KW-0270">Exopolysaccharide synthesis</keyword>
<evidence type="ECO:0000256" key="1">
    <source>
        <dbReference type="ARBA" id="ARBA00006464"/>
    </source>
</evidence>
<dbReference type="PANTHER" id="PTHR30576:SF10">
    <property type="entry name" value="SLL5057 PROTEIN"/>
    <property type="match status" value="1"/>
</dbReference>
<dbReference type="InterPro" id="IPR003362">
    <property type="entry name" value="Bact_transf"/>
</dbReference>
<evidence type="ECO:0000259" key="5">
    <source>
        <dbReference type="Pfam" id="PF02397"/>
    </source>
</evidence>
<keyword evidence="6" id="KW-0808">Transferase</keyword>
<dbReference type="SUPFAM" id="SSF51735">
    <property type="entry name" value="NAD(P)-binding Rossmann-fold domains"/>
    <property type="match status" value="1"/>
</dbReference>
<feature type="domain" description="NAD-dependent epimerase/dehydratase" evidence="4">
    <location>
        <begin position="3"/>
        <end position="162"/>
    </location>
</feature>